<gene>
    <name evidence="1" type="ordered locus">Hsero_2366</name>
</gene>
<sequence length="219" mass="24077">MRLLAHGLVNGRRHIDVSAPRCRQDENLVIHGLQQVGPHRLAGDHQPEALPPAGQAHYPFRPLLTAPLFCKRQPISHVCRLARLEGQELRAISHTTSAPAASIIQFVFVSALDAPAPSFAPDDPRADWSPLPWMLTFQPLLSKTNGVDTGLLTPALELDPEDAWPPEPEMLMGIVTAYPFFENSTQARPPRISSGMKLPWVPTDIPMVCGGFPTVLDRL</sequence>
<proteinExistence type="predicted"/>
<reference evidence="1 2" key="1">
    <citation type="submission" date="2010-04" db="EMBL/GenBank/DDBJ databases">
        <title>The genome of Herbaspirillum seropedicae SmR1, an endophytic, nitrogen-fixing, plant-growth promoting beta-Proteobacteria.</title>
        <authorList>
            <person name="Pedrosa F.O."/>
            <person name="Monteiro R.A."/>
            <person name="Wassem R."/>
            <person name="Cruz L.M."/>
            <person name="Ayub R.A."/>
            <person name="Colauto N.B."/>
            <person name="Fernandez M.A."/>
            <person name="Fungaro M.H.P."/>
            <person name="Grisard E.C."/>
            <person name="Hungria M."/>
            <person name="Madeira H.M.F."/>
            <person name="Nodari R.O."/>
            <person name="Osaku C.A."/>
            <person name="Petzl-Erler M.L."/>
            <person name="Terenzi H."/>
            <person name="Vieira L.G.E."/>
            <person name="Almeida M.I.M."/>
            <person name="Alves L.R."/>
            <person name="Arantes O.M.N."/>
            <person name="Balsanelli E."/>
            <person name="Barcellos F.G."/>
            <person name="Baura V.A."/>
            <person name="Binde D.R."/>
            <person name="Campo R.J."/>
            <person name="Chubatsu L.S."/>
            <person name="Chueire L.M.O."/>
            <person name="Ciferri R.R."/>
            <person name="Correa L.C."/>
            <person name="da Conceicao Silva J.L."/>
            <person name="Dabul A.N.G."/>
            <person name="Dambros B.P."/>
            <person name="Faoro H."/>
            <person name="Favetti A."/>
            <person name="Friedermann G."/>
            <person name="Furlaneto M.C."/>
            <person name="Gasques L.S."/>
            <person name="Gimenes C.C.T."/>
            <person name="Gioppo N.M.R."/>
            <person name="Glienke-Blanco C."/>
            <person name="Godoy L.P."/>
            <person name="Guerra M.P."/>
            <person name="Karp S."/>
            <person name="Kava-Cordeiro V."/>
            <person name="Margarido V.P."/>
            <person name="Mathioni S.M."/>
            <person name="Menck-Soares M.A."/>
            <person name="Murace N.K."/>
            <person name="Nicolas M.F."/>
            <person name="Oliveira C.E.C."/>
            <person name="Pagnan N.A.B."/>
            <person name="Pamphile J.A."/>
            <person name="Patussi E.V."/>
            <person name="Pereira L.F.P."/>
            <person name="Pereira-Ferrari L."/>
            <person name="Pinto F.G.S."/>
            <person name="Precoma C."/>
            <person name="Prioli A.J."/>
            <person name="Prioli S.M.A.P."/>
            <person name="Raittz R.T."/>
            <person name="Ramos H.J.O."/>
            <person name="Ribeiro E.M.S.F."/>
            <person name="Rigo L.U."/>
            <person name="Rocha C.L.M.S.C."/>
            <person name="Rocha S.N."/>
            <person name="Santos K."/>
            <person name="Satori D."/>
            <person name="Silva A.G."/>
            <person name="Simao R.C.G."/>
            <person name="Soares M.A.M."/>
            <person name="Souza E.M."/>
            <person name="Steffens M.B.R."/>
            <person name="Steindel M."/>
            <person name="Tadra-Sfeir M.Z."/>
            <person name="Takahashi E.K."/>
            <person name="Torres R.A."/>
            <person name="Valle J.S."/>
            <person name="Vernal J.I."/>
            <person name="Vilas-Boas L.A."/>
            <person name="Watanabe M.A.E."/>
            <person name="Weiss V.A."/>
            <person name="Yates M.A."/>
            <person name="Souza E.M."/>
        </authorList>
    </citation>
    <scope>NUCLEOTIDE SEQUENCE [LARGE SCALE GENOMIC DNA]</scope>
    <source>
        <strain evidence="1 2">SmR1</strain>
    </source>
</reference>
<dbReference type="AlphaFoldDB" id="D8IVC6"/>
<dbReference type="KEGG" id="hse:Hsero_2366"/>
<keyword evidence="2" id="KW-1185">Reference proteome</keyword>
<evidence type="ECO:0000313" key="2">
    <source>
        <dbReference type="Proteomes" id="UP000000329"/>
    </source>
</evidence>
<evidence type="ECO:0000313" key="1">
    <source>
        <dbReference type="EMBL" id="ADJ63865.1"/>
    </source>
</evidence>
<organism evidence="1 2">
    <name type="scientific">Herbaspirillum seropedicae (strain SmR1)</name>
    <dbReference type="NCBI Taxonomy" id="757424"/>
    <lineage>
        <taxon>Bacteria</taxon>
        <taxon>Pseudomonadati</taxon>
        <taxon>Pseudomonadota</taxon>
        <taxon>Betaproteobacteria</taxon>
        <taxon>Burkholderiales</taxon>
        <taxon>Oxalobacteraceae</taxon>
        <taxon>Herbaspirillum</taxon>
    </lineage>
</organism>
<accession>D8IVC6</accession>
<dbReference type="STRING" id="757424.Hsero_2366"/>
<name>D8IVC6_HERSS</name>
<dbReference type="HOGENOM" id="CLU_1260005_0_0_4"/>
<protein>
    <submittedName>
        <fullName evidence="1">Uncharacterized protein</fullName>
    </submittedName>
</protein>
<dbReference type="Proteomes" id="UP000000329">
    <property type="component" value="Chromosome"/>
</dbReference>
<dbReference type="EMBL" id="CP002039">
    <property type="protein sequence ID" value="ADJ63865.1"/>
    <property type="molecule type" value="Genomic_DNA"/>
</dbReference>